<comment type="caution">
    <text evidence="1">The sequence shown here is derived from an EMBL/GenBank/DDBJ whole genome shotgun (WGS) entry which is preliminary data.</text>
</comment>
<dbReference type="Proteomes" id="UP001231649">
    <property type="component" value="Chromosome 19"/>
</dbReference>
<organism evidence="1 2">
    <name type="scientific">Mythimna loreyi</name>
    <dbReference type="NCBI Taxonomy" id="667449"/>
    <lineage>
        <taxon>Eukaryota</taxon>
        <taxon>Metazoa</taxon>
        <taxon>Ecdysozoa</taxon>
        <taxon>Arthropoda</taxon>
        <taxon>Hexapoda</taxon>
        <taxon>Insecta</taxon>
        <taxon>Pterygota</taxon>
        <taxon>Neoptera</taxon>
        <taxon>Endopterygota</taxon>
        <taxon>Lepidoptera</taxon>
        <taxon>Glossata</taxon>
        <taxon>Ditrysia</taxon>
        <taxon>Noctuoidea</taxon>
        <taxon>Noctuidae</taxon>
        <taxon>Noctuinae</taxon>
        <taxon>Hadenini</taxon>
        <taxon>Mythimna</taxon>
    </lineage>
</organism>
<dbReference type="EMBL" id="CM056795">
    <property type="protein sequence ID" value="KAJ8720846.1"/>
    <property type="molecule type" value="Genomic_DNA"/>
</dbReference>
<sequence>MNRASETKDFATQWQNLLPASTRYYCPVKFMIAKETVNVITTEVNKIKEQVTSLSPTKMIVNDIKVLVKPTLIFCMIDGKICNDVASYASTQTCYLCDAKGHE</sequence>
<reference evidence="1" key="1">
    <citation type="submission" date="2023-03" db="EMBL/GenBank/DDBJ databases">
        <title>Chromosome-level genomes of two armyworms, Mythimna separata and Mythimna loreyi, provide insights into the biosynthesis and reception of sex pheromones.</title>
        <authorList>
            <person name="Zhao H."/>
        </authorList>
    </citation>
    <scope>NUCLEOTIDE SEQUENCE</scope>
    <source>
        <strain evidence="1">BeijingLab</strain>
    </source>
</reference>
<keyword evidence="2" id="KW-1185">Reference proteome</keyword>
<evidence type="ECO:0000313" key="2">
    <source>
        <dbReference type="Proteomes" id="UP001231649"/>
    </source>
</evidence>
<accession>A0ACC2QNC3</accession>
<evidence type="ECO:0000313" key="1">
    <source>
        <dbReference type="EMBL" id="KAJ8720846.1"/>
    </source>
</evidence>
<name>A0ACC2QNC3_9NEOP</name>
<proteinExistence type="predicted"/>
<protein>
    <submittedName>
        <fullName evidence="1">Uncharacterized protein</fullName>
    </submittedName>
</protein>
<gene>
    <name evidence="1" type="ORF">PYW08_006311</name>
</gene>